<dbReference type="InterPro" id="IPR052351">
    <property type="entry name" value="Ornithine_N-alpha-AT"/>
</dbReference>
<evidence type="ECO:0000256" key="1">
    <source>
        <dbReference type="ARBA" id="ARBA00005189"/>
    </source>
</evidence>
<organism evidence="11 12">
    <name type="scientific">Roseovarius litoreus</name>
    <dbReference type="NCBI Taxonomy" id="1155722"/>
    <lineage>
        <taxon>Bacteria</taxon>
        <taxon>Pseudomonadati</taxon>
        <taxon>Pseudomonadota</taxon>
        <taxon>Alphaproteobacteria</taxon>
        <taxon>Rhodobacterales</taxon>
        <taxon>Roseobacteraceae</taxon>
        <taxon>Roseovarius</taxon>
    </lineage>
</organism>
<dbReference type="EMBL" id="FRCB01000005">
    <property type="protein sequence ID" value="SHM18445.1"/>
    <property type="molecule type" value="Genomic_DNA"/>
</dbReference>
<dbReference type="RefSeq" id="WP_149779679.1">
    <property type="nucleotide sequence ID" value="NZ_FRCB01000005.1"/>
</dbReference>
<evidence type="ECO:0000313" key="12">
    <source>
        <dbReference type="Proteomes" id="UP000322545"/>
    </source>
</evidence>
<comment type="function">
    <text evidence="9">Catalyzes the first step in the biosynthesis of ornithine lipids, which are phosphorus-free membrane lipids. Catalyzes the 3-hydroxyacyl-acyl carrier protein-dependent acylation of ornithine to form lyso-ornithine lipid (LOL).</text>
</comment>
<dbReference type="GO" id="GO:0006629">
    <property type="term" value="P:lipid metabolic process"/>
    <property type="evidence" value="ECO:0007669"/>
    <property type="project" value="UniProtKB-KW"/>
</dbReference>
<evidence type="ECO:0000256" key="9">
    <source>
        <dbReference type="ARBA" id="ARBA00045724"/>
    </source>
</evidence>
<dbReference type="InterPro" id="IPR016181">
    <property type="entry name" value="Acyl_CoA_acyltransferase"/>
</dbReference>
<evidence type="ECO:0000256" key="10">
    <source>
        <dbReference type="ARBA" id="ARBA00047785"/>
    </source>
</evidence>
<dbReference type="Proteomes" id="UP000322545">
    <property type="component" value="Unassembled WGS sequence"/>
</dbReference>
<dbReference type="PANTHER" id="PTHR37323">
    <property type="entry name" value="GCN5-RELATED N-ACETYLTRANSFERASE"/>
    <property type="match status" value="1"/>
</dbReference>
<dbReference type="AlphaFoldDB" id="A0A1M7GQG5"/>
<dbReference type="EC" id="2.3.2.30" evidence="7"/>
<evidence type="ECO:0000256" key="5">
    <source>
        <dbReference type="ARBA" id="ARBA00023315"/>
    </source>
</evidence>
<proteinExistence type="inferred from homology"/>
<evidence type="ECO:0000256" key="8">
    <source>
        <dbReference type="ARBA" id="ARBA00039866"/>
    </source>
</evidence>
<evidence type="ECO:0000256" key="7">
    <source>
        <dbReference type="ARBA" id="ARBA00039058"/>
    </source>
</evidence>
<keyword evidence="3 11" id="KW-0808">Transferase</keyword>
<comment type="catalytic activity">
    <reaction evidence="10">
        <text>a (3R)-hydroxyacyl-[ACP] + L-ornithine = a lyso-ornithine lipid + holo-[ACP] + H(+)</text>
        <dbReference type="Rhea" id="RHEA:20633"/>
        <dbReference type="Rhea" id="RHEA-COMP:9685"/>
        <dbReference type="Rhea" id="RHEA-COMP:9945"/>
        <dbReference type="ChEBI" id="CHEBI:15378"/>
        <dbReference type="ChEBI" id="CHEBI:46911"/>
        <dbReference type="ChEBI" id="CHEBI:64479"/>
        <dbReference type="ChEBI" id="CHEBI:78827"/>
        <dbReference type="ChEBI" id="CHEBI:138482"/>
        <dbReference type="EC" id="2.3.2.30"/>
    </reaction>
    <physiologicalReaction direction="left-to-right" evidence="10">
        <dbReference type="Rhea" id="RHEA:20634"/>
    </physiologicalReaction>
</comment>
<sequence length="264" mass="29800">MTALNKGRYSARIAQSAADLVACQRLRALAFLKSTDPDRLDRDPFDATCSHFMVEEQHSGRLVCCFRLLHLTGGAEIERSYSAQFYELSALSAFEGPMIELGRFCIHPDMRDPDILRVAWGAMTRYVDQHGVEMLFGCSSFQGVDAETYLDAFAMLAARHIAPRRWLPRIKAPSVFRFAQKLARRRPDTRLAMLRMPPLLRTYLLMGGWVSDHAVVDRQLDTLHVFTGLEIAAIPDARKRLLRAVAAPSGDPVMHRRDTDVIPT</sequence>
<evidence type="ECO:0000256" key="2">
    <source>
        <dbReference type="ARBA" id="ARBA00022516"/>
    </source>
</evidence>
<dbReference type="Gene3D" id="3.40.630.30">
    <property type="match status" value="1"/>
</dbReference>
<evidence type="ECO:0000313" key="11">
    <source>
        <dbReference type="EMBL" id="SHM18445.1"/>
    </source>
</evidence>
<accession>A0A1M7GQG5</accession>
<dbReference type="GO" id="GO:0043810">
    <property type="term" value="F:ornithine-acyl [acyl carrier protein] N-acyltransferase activity"/>
    <property type="evidence" value="ECO:0007669"/>
    <property type="project" value="UniProtKB-EC"/>
</dbReference>
<dbReference type="SUPFAM" id="SSF55729">
    <property type="entry name" value="Acyl-CoA N-acyltransferases (Nat)"/>
    <property type="match status" value="1"/>
</dbReference>
<dbReference type="Pfam" id="PF13444">
    <property type="entry name" value="Acetyltransf_5"/>
    <property type="match status" value="1"/>
</dbReference>
<keyword evidence="12" id="KW-1185">Reference proteome</keyword>
<reference evidence="11 12" key="1">
    <citation type="submission" date="2016-11" db="EMBL/GenBank/DDBJ databases">
        <authorList>
            <person name="Varghese N."/>
            <person name="Submissions S."/>
        </authorList>
    </citation>
    <scope>NUCLEOTIDE SEQUENCE [LARGE SCALE GENOMIC DNA]</scope>
    <source>
        <strain evidence="11 12">DSM 28249</strain>
    </source>
</reference>
<evidence type="ECO:0000256" key="4">
    <source>
        <dbReference type="ARBA" id="ARBA00023098"/>
    </source>
</evidence>
<dbReference type="PANTHER" id="PTHR37323:SF1">
    <property type="entry name" value="L-ORNITHINE N(ALPHA)-ACYLTRANSFERASE"/>
    <property type="match status" value="1"/>
</dbReference>
<protein>
    <recommendedName>
        <fullName evidence="8">L-ornithine N(alpha)-acyltransferase</fullName>
        <ecNumber evidence="7">2.3.2.30</ecNumber>
    </recommendedName>
</protein>
<evidence type="ECO:0000256" key="6">
    <source>
        <dbReference type="ARBA" id="ARBA00038095"/>
    </source>
</evidence>
<name>A0A1M7GQG5_9RHOB</name>
<comment type="pathway">
    <text evidence="1">Lipid metabolism.</text>
</comment>
<evidence type="ECO:0000256" key="3">
    <source>
        <dbReference type="ARBA" id="ARBA00022679"/>
    </source>
</evidence>
<keyword evidence="5 11" id="KW-0012">Acyltransferase</keyword>
<comment type="similarity">
    <text evidence="6">Belongs to the acetyltransferase family. OlsB subfamily.</text>
</comment>
<gene>
    <name evidence="11" type="ORF">SAMN05443432_105105</name>
</gene>
<keyword evidence="2" id="KW-0444">Lipid biosynthesis</keyword>
<keyword evidence="4" id="KW-0443">Lipid metabolism</keyword>